<gene>
    <name evidence="2" type="ORF">ETD83_24895</name>
</gene>
<reference evidence="2 3" key="1">
    <citation type="submission" date="2019-05" db="EMBL/GenBank/DDBJ databases">
        <title>Draft genome sequence of Actinomadura sp. 14C53.</title>
        <authorList>
            <person name="Saricaoglu S."/>
            <person name="Isik K."/>
        </authorList>
    </citation>
    <scope>NUCLEOTIDE SEQUENCE [LARGE SCALE GENOMIC DNA]</scope>
    <source>
        <strain evidence="2 3">14C53</strain>
    </source>
</reference>
<dbReference type="AlphaFoldDB" id="A0A5C4J6S4"/>
<feature type="region of interest" description="Disordered" evidence="1">
    <location>
        <begin position="67"/>
        <end position="88"/>
    </location>
</feature>
<dbReference type="InterPro" id="IPR025355">
    <property type="entry name" value="DUF4259"/>
</dbReference>
<dbReference type="OrthoDB" id="73183at2"/>
<keyword evidence="3" id="KW-1185">Reference proteome</keyword>
<dbReference type="Pfam" id="PF14078">
    <property type="entry name" value="DUF4259"/>
    <property type="match status" value="1"/>
</dbReference>
<organism evidence="2 3">
    <name type="scientific">Actinomadura soli</name>
    <dbReference type="NCBI Taxonomy" id="2508997"/>
    <lineage>
        <taxon>Bacteria</taxon>
        <taxon>Bacillati</taxon>
        <taxon>Actinomycetota</taxon>
        <taxon>Actinomycetes</taxon>
        <taxon>Streptosporangiales</taxon>
        <taxon>Thermomonosporaceae</taxon>
        <taxon>Actinomadura</taxon>
    </lineage>
</organism>
<dbReference type="Proteomes" id="UP000309174">
    <property type="component" value="Unassembled WGS sequence"/>
</dbReference>
<sequence>MGTWDATPFGNDTAADFAGDLDDLALDERPAAIREALEAAIREADHLDRSEGDTAVAAAALVAAQCPGGPPADPIYGPERPVPDLPDDLRPLALAALDRVAGPNSESQDLWTETGDGLQEWHAEIDRLRKALTAKPE</sequence>
<proteinExistence type="predicted"/>
<evidence type="ECO:0000313" key="3">
    <source>
        <dbReference type="Proteomes" id="UP000309174"/>
    </source>
</evidence>
<evidence type="ECO:0000256" key="1">
    <source>
        <dbReference type="SAM" id="MobiDB-lite"/>
    </source>
</evidence>
<name>A0A5C4J6S4_9ACTN</name>
<comment type="caution">
    <text evidence="2">The sequence shown here is derived from an EMBL/GenBank/DDBJ whole genome shotgun (WGS) entry which is preliminary data.</text>
</comment>
<dbReference type="RefSeq" id="WP_138647631.1">
    <property type="nucleotide sequence ID" value="NZ_VCKW01000140.1"/>
</dbReference>
<accession>A0A5C4J6S4</accession>
<protein>
    <submittedName>
        <fullName evidence="2">DUF4259 domain-containing protein</fullName>
    </submittedName>
</protein>
<evidence type="ECO:0000313" key="2">
    <source>
        <dbReference type="EMBL" id="TMQ93688.1"/>
    </source>
</evidence>
<dbReference type="EMBL" id="VCKW01000140">
    <property type="protein sequence ID" value="TMQ93688.1"/>
    <property type="molecule type" value="Genomic_DNA"/>
</dbReference>